<evidence type="ECO:0000256" key="4">
    <source>
        <dbReference type="ARBA" id="ARBA00022989"/>
    </source>
</evidence>
<dbReference type="Gene3D" id="3.40.50.720">
    <property type="entry name" value="NAD(P)-binding Rossmann-like Domain"/>
    <property type="match status" value="2"/>
</dbReference>
<feature type="transmembrane region" description="Helical" evidence="8">
    <location>
        <begin position="83"/>
        <end position="108"/>
    </location>
</feature>
<evidence type="ECO:0000256" key="6">
    <source>
        <dbReference type="ARBA" id="ARBA00023136"/>
    </source>
</evidence>
<dbReference type="InterPro" id="IPR010420">
    <property type="entry name" value="CASTOR/POLLUX/SYM8_dom"/>
</dbReference>
<dbReference type="RefSeq" id="WP_184834338.1">
    <property type="nucleotide sequence ID" value="NZ_JACHMN010000002.1"/>
</dbReference>
<comment type="subcellular location">
    <subcellularLocation>
        <location evidence="1">Endomembrane system</location>
        <topology evidence="1">Multi-pass membrane protein</topology>
    </subcellularLocation>
</comment>
<dbReference type="SUPFAM" id="SSF51735">
    <property type="entry name" value="NAD(P)-binding Rossmann-fold domains"/>
    <property type="match status" value="1"/>
</dbReference>
<feature type="domain" description="CASTOR/POLLUX/SYM8 ion channel conserved" evidence="9">
    <location>
        <begin position="270"/>
        <end position="364"/>
    </location>
</feature>
<dbReference type="AlphaFoldDB" id="A0A841BNV2"/>
<dbReference type="InterPro" id="IPR036291">
    <property type="entry name" value="NAD(P)-bd_dom_sf"/>
</dbReference>
<organism evidence="10 11">
    <name type="scientific">Allocatelliglobosispora scoriae</name>
    <dbReference type="NCBI Taxonomy" id="643052"/>
    <lineage>
        <taxon>Bacteria</taxon>
        <taxon>Bacillati</taxon>
        <taxon>Actinomycetota</taxon>
        <taxon>Actinomycetes</taxon>
        <taxon>Micromonosporales</taxon>
        <taxon>Micromonosporaceae</taxon>
        <taxon>Allocatelliglobosispora</taxon>
    </lineage>
</organism>
<dbReference type="PANTHER" id="PTHR31563:SF10">
    <property type="entry name" value="ION CHANNEL POLLUX-RELATED"/>
    <property type="match status" value="1"/>
</dbReference>
<evidence type="ECO:0000256" key="7">
    <source>
        <dbReference type="ARBA" id="ARBA00023303"/>
    </source>
</evidence>
<keyword evidence="6 8" id="KW-0472">Membrane</keyword>
<evidence type="ECO:0000256" key="8">
    <source>
        <dbReference type="SAM" id="Phobius"/>
    </source>
</evidence>
<reference evidence="10 11" key="1">
    <citation type="submission" date="2020-08" db="EMBL/GenBank/DDBJ databases">
        <title>Sequencing the genomes of 1000 actinobacteria strains.</title>
        <authorList>
            <person name="Klenk H.-P."/>
        </authorList>
    </citation>
    <scope>NUCLEOTIDE SEQUENCE [LARGE SCALE GENOMIC DNA]</scope>
    <source>
        <strain evidence="10 11">DSM 45362</strain>
    </source>
</reference>
<name>A0A841BNV2_9ACTN</name>
<keyword evidence="5" id="KW-0406">Ion transport</keyword>
<keyword evidence="4 8" id="KW-1133">Transmembrane helix</keyword>
<evidence type="ECO:0000259" key="9">
    <source>
        <dbReference type="Pfam" id="PF06241"/>
    </source>
</evidence>
<keyword evidence="2" id="KW-0813">Transport</keyword>
<accession>A0A841BNV2</accession>
<dbReference type="EMBL" id="JACHMN010000002">
    <property type="protein sequence ID" value="MBB5868412.1"/>
    <property type="molecule type" value="Genomic_DNA"/>
</dbReference>
<evidence type="ECO:0000313" key="10">
    <source>
        <dbReference type="EMBL" id="MBB5868412.1"/>
    </source>
</evidence>
<sequence length="628" mass="68211">MRHTSKRLRYWFDNTMTRGTPALIGWLFAVSLVLIVAISTLIVFATPQSEKATTVGNTVREIWVNTVSTFRLGTGAETRVQLVVLQVLLSATGIFFASTLIGLLASGVNKRIQELRKGHSMVLEKDHTVIIGWSDEIITVLSGLVEANRAARRRSAVAIVANMDRTEMDELIRRRIKDLGNTRVICRSGSPVDPADIDIANLAQARSVIVLRPPGDNADQQVLKTLLAVTSRLDPGTARFHVTVPVSGGKSLAAVKLAGGGVVEALDVDDIVARLLVQSSLQPGLSSVYSYLLDFAGDEIYIRPEPRLIGSTFAAALHRYETSALIGLRYADGTVDLSPGTDQLIATGDEVIVISRDAGTIELVDGEHQIDHAAIAVAPPTTRPVKHAVLLGWNRRAPAVIREFDQYVGTGSRLHVVTASTEHKVAVEAAAARVPGLDVSTAQADTTDRDELELADIHQYGHVIVLSDDDADPQDADTATLITLLQLRDMQAQHGWRHTVVSEMADSRNCRLAAAAHVDDFVVSEHLISMLICQISQDRNIARVYRTLLDSAGGEIYLRPVPEYLAPGHDVDFHTVIEAARRRGEIAIGYRRTSAAAQSHSSGVVINPDKTVKMRLDACDKLIVIARE</sequence>
<dbReference type="GO" id="GO:0012505">
    <property type="term" value="C:endomembrane system"/>
    <property type="evidence" value="ECO:0007669"/>
    <property type="project" value="UniProtKB-SubCell"/>
</dbReference>
<evidence type="ECO:0000313" key="11">
    <source>
        <dbReference type="Proteomes" id="UP000587527"/>
    </source>
</evidence>
<keyword evidence="7 10" id="KW-0407">Ion channel</keyword>
<protein>
    <submittedName>
        <fullName evidence="10">Voltage-gated potassium channel Kch</fullName>
    </submittedName>
</protein>
<dbReference type="Proteomes" id="UP000587527">
    <property type="component" value="Unassembled WGS sequence"/>
</dbReference>
<evidence type="ECO:0000256" key="2">
    <source>
        <dbReference type="ARBA" id="ARBA00022448"/>
    </source>
</evidence>
<feature type="transmembrane region" description="Helical" evidence="8">
    <location>
        <begin position="21"/>
        <end position="45"/>
    </location>
</feature>
<proteinExistence type="predicted"/>
<evidence type="ECO:0000256" key="5">
    <source>
        <dbReference type="ARBA" id="ARBA00023065"/>
    </source>
</evidence>
<dbReference type="PANTHER" id="PTHR31563">
    <property type="entry name" value="ION CHANNEL POLLUX-RELATED"/>
    <property type="match status" value="1"/>
</dbReference>
<dbReference type="GO" id="GO:0034220">
    <property type="term" value="P:monoatomic ion transmembrane transport"/>
    <property type="evidence" value="ECO:0007669"/>
    <property type="project" value="UniProtKB-KW"/>
</dbReference>
<evidence type="ECO:0000256" key="3">
    <source>
        <dbReference type="ARBA" id="ARBA00022692"/>
    </source>
</evidence>
<dbReference type="InterPro" id="IPR044849">
    <property type="entry name" value="CASTOR/POLLUX/SYM8-like"/>
</dbReference>
<comment type="caution">
    <text evidence="10">The sequence shown here is derived from an EMBL/GenBank/DDBJ whole genome shotgun (WGS) entry which is preliminary data.</text>
</comment>
<keyword evidence="3 8" id="KW-0812">Transmembrane</keyword>
<gene>
    <name evidence="10" type="ORF">F4553_001791</name>
</gene>
<dbReference type="Pfam" id="PF06241">
    <property type="entry name" value="Castor_Poll_mid"/>
    <property type="match status" value="1"/>
</dbReference>
<keyword evidence="11" id="KW-1185">Reference proteome</keyword>
<evidence type="ECO:0000256" key="1">
    <source>
        <dbReference type="ARBA" id="ARBA00004127"/>
    </source>
</evidence>